<comment type="caution">
    <text evidence="2">The sequence shown here is derived from an EMBL/GenBank/DDBJ whole genome shotgun (WGS) entry which is preliminary data.</text>
</comment>
<dbReference type="AlphaFoldDB" id="M0NKF6"/>
<keyword evidence="3" id="KW-1185">Reference proteome</keyword>
<dbReference type="EMBL" id="AOJG01000041">
    <property type="protein sequence ID" value="EMA57165.1"/>
    <property type="molecule type" value="Genomic_DNA"/>
</dbReference>
<proteinExistence type="predicted"/>
<reference evidence="2 3" key="1">
    <citation type="journal article" date="2014" name="PLoS Genet.">
        <title>Phylogenetically driven sequencing of extremely halophilic archaea reveals strategies for static and dynamic osmo-response.</title>
        <authorList>
            <person name="Becker E.A."/>
            <person name="Seitzer P.M."/>
            <person name="Tritt A."/>
            <person name="Larsen D."/>
            <person name="Krusor M."/>
            <person name="Yao A.I."/>
            <person name="Wu D."/>
            <person name="Madern D."/>
            <person name="Eisen J.A."/>
            <person name="Darling A.E."/>
            <person name="Facciotti M.T."/>
        </authorList>
    </citation>
    <scope>NUCLEOTIDE SEQUENCE [LARGE SCALE GENOMIC DNA]</scope>
    <source>
        <strain evidence="2 3">DSM 21995</strain>
    </source>
</reference>
<dbReference type="Proteomes" id="UP000011650">
    <property type="component" value="Unassembled WGS sequence"/>
</dbReference>
<sequence length="172" mass="18244">MTNTSNFINPWNANRCNEGNNYGLLAEGVLVGPNGEEHVGDTVCAKQHDIAVSYEATSEVTFEAPESDGTHRYEAYVRMAETGEESSRISESVDVFADEEDAPEEAPEDDEGSAWPGGGSGDDGGGVSLSLLDGLWEIVPTWGWGLGAIVLAGVAYTYTRPLWSIVGGVMPA</sequence>
<feature type="compositionally biased region" description="Acidic residues" evidence="1">
    <location>
        <begin position="96"/>
        <end position="112"/>
    </location>
</feature>
<evidence type="ECO:0000313" key="2">
    <source>
        <dbReference type="EMBL" id="EMA57165.1"/>
    </source>
</evidence>
<protein>
    <submittedName>
        <fullName evidence="2">Uncharacterized protein</fullName>
    </submittedName>
</protein>
<evidence type="ECO:0000313" key="3">
    <source>
        <dbReference type="Proteomes" id="UP000011650"/>
    </source>
</evidence>
<dbReference type="PATRIC" id="fig|1227482.3.peg.3147"/>
<dbReference type="STRING" id="1227482.C469_15573"/>
<evidence type="ECO:0000256" key="1">
    <source>
        <dbReference type="SAM" id="MobiDB-lite"/>
    </source>
</evidence>
<feature type="region of interest" description="Disordered" evidence="1">
    <location>
        <begin position="82"/>
        <end position="122"/>
    </location>
</feature>
<gene>
    <name evidence="2" type="ORF">C469_15573</name>
</gene>
<accession>M0NKF6</accession>
<organism evidence="2 3">
    <name type="scientific">Halorubrum lipolyticum DSM 21995</name>
    <dbReference type="NCBI Taxonomy" id="1227482"/>
    <lineage>
        <taxon>Archaea</taxon>
        <taxon>Methanobacteriati</taxon>
        <taxon>Methanobacteriota</taxon>
        <taxon>Stenosarchaea group</taxon>
        <taxon>Halobacteria</taxon>
        <taxon>Halobacteriales</taxon>
        <taxon>Haloferacaceae</taxon>
        <taxon>Halorubrum</taxon>
    </lineage>
</organism>
<name>M0NKF6_9EURY</name>